<organism evidence="1 2">
    <name type="scientific">Cannabis sativa</name>
    <name type="common">Hemp</name>
    <name type="synonym">Marijuana</name>
    <dbReference type="NCBI Taxonomy" id="3483"/>
    <lineage>
        <taxon>Eukaryota</taxon>
        <taxon>Viridiplantae</taxon>
        <taxon>Streptophyta</taxon>
        <taxon>Embryophyta</taxon>
        <taxon>Tracheophyta</taxon>
        <taxon>Spermatophyta</taxon>
        <taxon>Magnoliopsida</taxon>
        <taxon>eudicotyledons</taxon>
        <taxon>Gunneridae</taxon>
        <taxon>Pentapetalae</taxon>
        <taxon>rosids</taxon>
        <taxon>fabids</taxon>
        <taxon>Rosales</taxon>
        <taxon>Cannabaceae</taxon>
        <taxon>Cannabis</taxon>
    </lineage>
</organism>
<gene>
    <name evidence="1" type="ORF">G4B88_008010</name>
</gene>
<name>A0A7J6I6Z1_CANSA</name>
<dbReference type="AlphaFoldDB" id="A0A7J6I6Z1"/>
<reference evidence="1 2" key="1">
    <citation type="journal article" date="2020" name="bioRxiv">
        <title>Sequence and annotation of 42 cannabis genomes reveals extensive copy number variation in cannabinoid synthesis and pathogen resistance genes.</title>
        <authorList>
            <person name="Mckernan K.J."/>
            <person name="Helbert Y."/>
            <person name="Kane L.T."/>
            <person name="Ebling H."/>
            <person name="Zhang L."/>
            <person name="Liu B."/>
            <person name="Eaton Z."/>
            <person name="Mclaughlin S."/>
            <person name="Kingan S."/>
            <person name="Baybayan P."/>
            <person name="Concepcion G."/>
            <person name="Jordan M."/>
            <person name="Riva A."/>
            <person name="Barbazuk W."/>
            <person name="Harkins T."/>
        </authorList>
    </citation>
    <scope>NUCLEOTIDE SEQUENCE [LARGE SCALE GENOMIC DNA]</scope>
    <source>
        <strain evidence="2">cv. Jamaican Lion 4</strain>
        <tissue evidence="1">Leaf</tissue>
    </source>
</reference>
<comment type="caution">
    <text evidence="1">The sequence shown here is derived from an EMBL/GenBank/DDBJ whole genome shotgun (WGS) entry which is preliminary data.</text>
</comment>
<dbReference type="EMBL" id="JAATIQ010000004">
    <property type="protein sequence ID" value="KAF4403364.1"/>
    <property type="molecule type" value="Genomic_DNA"/>
</dbReference>
<accession>A0A7J6I6Z1</accession>
<proteinExistence type="predicted"/>
<protein>
    <submittedName>
        <fullName evidence="1">Uncharacterized protein</fullName>
    </submittedName>
</protein>
<sequence length="73" mass="8061">MIDSFSFVQSLKVVVDLAIQSRLWFTVAEFIDLVFRMLTALGSWSKVAGFVDLNIRTLVILGSSSMVAVGFCL</sequence>
<evidence type="ECO:0000313" key="1">
    <source>
        <dbReference type="EMBL" id="KAF4403364.1"/>
    </source>
</evidence>
<dbReference type="Proteomes" id="UP000583929">
    <property type="component" value="Unassembled WGS sequence"/>
</dbReference>
<evidence type="ECO:0000313" key="2">
    <source>
        <dbReference type="Proteomes" id="UP000583929"/>
    </source>
</evidence>
<keyword evidence="2" id="KW-1185">Reference proteome</keyword>